<sequence>MTIQKIDEHFSQSPQILAEDMKSISEAGFKGIVCARPDNEDSGQPSFKDIAEAASRFDLKAFHIPISGRATEDQIDQFRQAIANTAGPVLGYCRSGARAGNLYSASR</sequence>
<dbReference type="InterPro" id="IPR005939">
    <property type="entry name" value="BLH_phosphatase-like"/>
</dbReference>
<dbReference type="SUPFAM" id="SSF52799">
    <property type="entry name" value="(Phosphotyrosine protein) phosphatases II"/>
    <property type="match status" value="1"/>
</dbReference>
<evidence type="ECO:0000313" key="3">
    <source>
        <dbReference type="Proteomes" id="UP000595857"/>
    </source>
</evidence>
<dbReference type="RefSeq" id="WP_201632462.1">
    <property type="nucleotide sequence ID" value="NZ_CP068046.1"/>
</dbReference>
<keyword evidence="3" id="KW-1185">Reference proteome</keyword>
<protein>
    <submittedName>
        <fullName evidence="2">TIGR01244 family phosphatase</fullName>
    </submittedName>
</protein>
<dbReference type="Proteomes" id="UP000595857">
    <property type="component" value="Chromosome"/>
</dbReference>
<proteinExistence type="predicted"/>
<gene>
    <name evidence="2" type="ORF">JI748_15035</name>
</gene>
<evidence type="ECO:0000259" key="1">
    <source>
        <dbReference type="Pfam" id="PF04273"/>
    </source>
</evidence>
<dbReference type="NCBIfam" id="TIGR01244">
    <property type="entry name" value="TIGR01244 family sulfur transferase"/>
    <property type="match status" value="1"/>
</dbReference>
<dbReference type="Gene3D" id="3.90.190.10">
    <property type="entry name" value="Protein tyrosine phosphatase superfamily"/>
    <property type="match status" value="1"/>
</dbReference>
<evidence type="ECO:0000313" key="2">
    <source>
        <dbReference type="EMBL" id="QQR39035.1"/>
    </source>
</evidence>
<feature type="domain" description="Beta-lactamase hydrolase-like protein phosphatase-like" evidence="1">
    <location>
        <begin position="5"/>
        <end position="106"/>
    </location>
</feature>
<name>A0ABX7C477_9HYPH</name>
<dbReference type="InterPro" id="IPR029021">
    <property type="entry name" value="Prot-tyrosine_phosphatase-like"/>
</dbReference>
<accession>A0ABX7C477</accession>
<dbReference type="Pfam" id="PF04273">
    <property type="entry name" value="BLH_phosphatase"/>
    <property type="match status" value="1"/>
</dbReference>
<reference evidence="2 3" key="1">
    <citation type="submission" date="2021-01" db="EMBL/GenBank/DDBJ databases">
        <title>Genome seq and assembly of Devosia sp. LEGU1.</title>
        <authorList>
            <person name="Chhetri G."/>
        </authorList>
    </citation>
    <scope>NUCLEOTIDE SEQUENCE [LARGE SCALE GENOMIC DNA]</scope>
    <source>
        <strain evidence="2 3">LEGU1</strain>
    </source>
</reference>
<organism evidence="2 3">
    <name type="scientific">Devosia rhizoryzae</name>
    <dbReference type="NCBI Taxonomy" id="2774137"/>
    <lineage>
        <taxon>Bacteria</taxon>
        <taxon>Pseudomonadati</taxon>
        <taxon>Pseudomonadota</taxon>
        <taxon>Alphaproteobacteria</taxon>
        <taxon>Hyphomicrobiales</taxon>
        <taxon>Devosiaceae</taxon>
        <taxon>Devosia</taxon>
    </lineage>
</organism>
<dbReference type="EMBL" id="CP068046">
    <property type="protein sequence ID" value="QQR39035.1"/>
    <property type="molecule type" value="Genomic_DNA"/>
</dbReference>